<dbReference type="WBParaSite" id="PgR013_g087_t03">
    <property type="protein sequence ID" value="PgR013_g087_t03"/>
    <property type="gene ID" value="PgR013_g087"/>
</dbReference>
<evidence type="ECO:0000313" key="4">
    <source>
        <dbReference type="WBParaSite" id="PgR013_g087_t02"/>
    </source>
</evidence>
<dbReference type="Proteomes" id="UP000887569">
    <property type="component" value="Unplaced"/>
</dbReference>
<evidence type="ECO:0000313" key="2">
    <source>
        <dbReference type="Proteomes" id="UP000887569"/>
    </source>
</evidence>
<dbReference type="WBParaSite" id="PgR013_g087_t02">
    <property type="protein sequence ID" value="PgR013_g087_t02"/>
    <property type="gene ID" value="PgR013_g087"/>
</dbReference>
<proteinExistence type="predicted"/>
<protein>
    <submittedName>
        <fullName evidence="3 4">Uncharacterized protein</fullName>
    </submittedName>
</protein>
<reference evidence="3 4" key="1">
    <citation type="submission" date="2022-11" db="UniProtKB">
        <authorList>
            <consortium name="WormBaseParasite"/>
        </authorList>
    </citation>
    <scope>IDENTIFICATION</scope>
</reference>
<feature type="compositionally biased region" description="Basic and acidic residues" evidence="1">
    <location>
        <begin position="102"/>
        <end position="114"/>
    </location>
</feature>
<feature type="compositionally biased region" description="Low complexity" evidence="1">
    <location>
        <begin position="121"/>
        <end position="131"/>
    </location>
</feature>
<feature type="region of interest" description="Disordered" evidence="1">
    <location>
        <begin position="61"/>
        <end position="146"/>
    </location>
</feature>
<keyword evidence="2" id="KW-1185">Reference proteome</keyword>
<evidence type="ECO:0000256" key="1">
    <source>
        <dbReference type="SAM" id="MobiDB-lite"/>
    </source>
</evidence>
<evidence type="ECO:0000313" key="3">
    <source>
        <dbReference type="WBParaSite" id="PgR013_g087_t01"/>
    </source>
</evidence>
<organism evidence="2 4">
    <name type="scientific">Parascaris univalens</name>
    <name type="common">Nematode worm</name>
    <dbReference type="NCBI Taxonomy" id="6257"/>
    <lineage>
        <taxon>Eukaryota</taxon>
        <taxon>Metazoa</taxon>
        <taxon>Ecdysozoa</taxon>
        <taxon>Nematoda</taxon>
        <taxon>Chromadorea</taxon>
        <taxon>Rhabditida</taxon>
        <taxon>Spirurina</taxon>
        <taxon>Ascaridomorpha</taxon>
        <taxon>Ascaridoidea</taxon>
        <taxon>Ascarididae</taxon>
        <taxon>Parascaris</taxon>
    </lineage>
</organism>
<feature type="compositionally biased region" description="Acidic residues" evidence="1">
    <location>
        <begin position="20"/>
        <end position="37"/>
    </location>
</feature>
<accession>A0A915AQB1</accession>
<name>A0A915AQB1_PARUN</name>
<dbReference type="AlphaFoldDB" id="A0A915AQB1"/>
<dbReference type="WBParaSite" id="PgR013_g087_t01">
    <property type="protein sequence ID" value="PgR013_g087_t01"/>
    <property type="gene ID" value="PgR013_g087"/>
</dbReference>
<feature type="compositionally biased region" description="Acidic residues" evidence="1">
    <location>
        <begin position="1"/>
        <end position="12"/>
    </location>
</feature>
<sequence length="346" mass="39347">MKQMGDIDERDTEVELRTVDEDDEGTICSEEEREDDSDLKSLDWLISYRLPAFYSPLFDDSEVSSESMHSSSFDRRSSQSKSDGDNIFDDSEASSESMHSSSFDRRSSQSKSDDDNILEDSGASSESVDSSSFERRTSQSKSDNISPTELSTLICTKQSQRKKSQQQQSNCSTLCYLYRLLNNSSSRAISLTDLFEKFFEVNRNDESLSSSWKRSTFDSLLSSARVFPLNALERQHILLWMKEENQMCGQQRSAIMGDRLHEYLQSDATPSSRNDKDERLLERRNGSKRALLFMPYSKDVSQRLKSRNCGYELSSGTSSKRSLTAIIIDGHCSEQSASSKEKRSLK</sequence>
<feature type="region of interest" description="Disordered" evidence="1">
    <location>
        <begin position="1"/>
        <end position="40"/>
    </location>
</feature>